<gene>
    <name evidence="5" type="ORF">AMS68_002513</name>
</gene>
<dbReference type="Gene3D" id="3.20.20.140">
    <property type="entry name" value="Metal-dependent hydrolases"/>
    <property type="match status" value="1"/>
</dbReference>
<dbReference type="GO" id="GO:0016831">
    <property type="term" value="F:carboxy-lyase activity"/>
    <property type="evidence" value="ECO:0007669"/>
    <property type="project" value="UniProtKB-KW"/>
</dbReference>
<evidence type="ECO:0000256" key="2">
    <source>
        <dbReference type="ARBA" id="ARBA00023239"/>
    </source>
</evidence>
<dbReference type="AlphaFoldDB" id="A0A6H0XQM9"/>
<evidence type="ECO:0000256" key="1">
    <source>
        <dbReference type="ARBA" id="ARBA00022793"/>
    </source>
</evidence>
<evidence type="ECO:0000313" key="5">
    <source>
        <dbReference type="EMBL" id="QIW96995.1"/>
    </source>
</evidence>
<dbReference type="GO" id="GO:0019748">
    <property type="term" value="P:secondary metabolic process"/>
    <property type="evidence" value="ECO:0007669"/>
    <property type="project" value="TreeGrafter"/>
</dbReference>
<protein>
    <recommendedName>
        <fullName evidence="4">Amidohydrolase-related domain-containing protein</fullName>
    </recommendedName>
</protein>
<dbReference type="Pfam" id="PF04909">
    <property type="entry name" value="Amidohydro_2"/>
    <property type="match status" value="1"/>
</dbReference>
<organism evidence="5 6">
    <name type="scientific">Peltaster fructicola</name>
    <dbReference type="NCBI Taxonomy" id="286661"/>
    <lineage>
        <taxon>Eukaryota</taxon>
        <taxon>Fungi</taxon>
        <taxon>Dikarya</taxon>
        <taxon>Ascomycota</taxon>
        <taxon>Pezizomycotina</taxon>
        <taxon>Dothideomycetes</taxon>
        <taxon>Dothideomycetes incertae sedis</taxon>
        <taxon>Peltaster</taxon>
    </lineage>
</organism>
<dbReference type="OrthoDB" id="432010at2759"/>
<name>A0A6H0XQM9_9PEZI</name>
<accession>A0A6H0XQM9</accession>
<sequence length="325" mass="36411">MTLPLITLEEHFFAEQTTEKTYSAYSEQFKHVPGLEEKLRDLGDIRLKYMDAGRVSLQVISHGPVPGGPSVAESERINDQLKDAVSKHTSRFAGLAALPMAFPEAAAKELDRCVKQLGFVGALIDCHINGKYYDGDEYLHFWGKVEELDVPVYIHPTWPSEDMAVQFEGNYSAGAAKSLAASGWGWHNATAMHVLRLFASGLFDKHPKLKIIIGHFGEMIPFMLERIQQLSVRWGDRKRDFGTVYRENIWITTSGVWGAAPLAAILLNTPIDHVLYSVDYPFAKNEDGLKWITEVEQSGMVTEEQLAMIAYKNAEVLLGLKVKEV</sequence>
<dbReference type="InterPro" id="IPR006680">
    <property type="entry name" value="Amidohydro-rel"/>
</dbReference>
<evidence type="ECO:0000259" key="4">
    <source>
        <dbReference type="Pfam" id="PF04909"/>
    </source>
</evidence>
<evidence type="ECO:0000313" key="6">
    <source>
        <dbReference type="Proteomes" id="UP000503462"/>
    </source>
</evidence>
<comment type="similarity">
    <text evidence="3">Belongs to the metallo-dependent hydrolases superfamily.</text>
</comment>
<proteinExistence type="inferred from homology"/>
<dbReference type="PANTHER" id="PTHR21240">
    <property type="entry name" value="2-AMINO-3-CARBOXYLMUCONATE-6-SEMIALDEHYDE DECARBOXYLASE"/>
    <property type="match status" value="1"/>
</dbReference>
<evidence type="ECO:0000256" key="3">
    <source>
        <dbReference type="RuleBase" id="RU366045"/>
    </source>
</evidence>
<dbReference type="EMBL" id="CP051140">
    <property type="protein sequence ID" value="QIW96995.1"/>
    <property type="molecule type" value="Genomic_DNA"/>
</dbReference>
<dbReference type="SUPFAM" id="SSF51556">
    <property type="entry name" value="Metallo-dependent hydrolases"/>
    <property type="match status" value="1"/>
</dbReference>
<dbReference type="Proteomes" id="UP000503462">
    <property type="component" value="Chromosome 2"/>
</dbReference>
<keyword evidence="1 3" id="KW-0210">Decarboxylase</keyword>
<dbReference type="PANTHER" id="PTHR21240:SF30">
    <property type="entry name" value="AMIDOHYDROLASE-RELATED DOMAIN-CONTAINING PROTEIN-RELATED"/>
    <property type="match status" value="1"/>
</dbReference>
<keyword evidence="6" id="KW-1185">Reference proteome</keyword>
<feature type="domain" description="Amidohydrolase-related" evidence="4">
    <location>
        <begin position="75"/>
        <end position="320"/>
    </location>
</feature>
<dbReference type="InterPro" id="IPR032465">
    <property type="entry name" value="ACMSD"/>
</dbReference>
<dbReference type="GO" id="GO:0005829">
    <property type="term" value="C:cytosol"/>
    <property type="evidence" value="ECO:0007669"/>
    <property type="project" value="TreeGrafter"/>
</dbReference>
<reference evidence="5 6" key="1">
    <citation type="journal article" date="2016" name="Sci. Rep.">
        <title>Peltaster fructicola genome reveals evolution from an invasive phytopathogen to an ectophytic parasite.</title>
        <authorList>
            <person name="Xu C."/>
            <person name="Chen H."/>
            <person name="Gleason M.L."/>
            <person name="Xu J.R."/>
            <person name="Liu H."/>
            <person name="Zhang R."/>
            <person name="Sun G."/>
        </authorList>
    </citation>
    <scope>NUCLEOTIDE SEQUENCE [LARGE SCALE GENOMIC DNA]</scope>
    <source>
        <strain evidence="5 6">LNHT1506</strain>
    </source>
</reference>
<keyword evidence="2 3" id="KW-0456">Lyase</keyword>
<dbReference type="GO" id="GO:0016787">
    <property type="term" value="F:hydrolase activity"/>
    <property type="evidence" value="ECO:0007669"/>
    <property type="project" value="InterPro"/>
</dbReference>
<dbReference type="InterPro" id="IPR032466">
    <property type="entry name" value="Metal_Hydrolase"/>
</dbReference>
<dbReference type="FunFam" id="3.20.20.140:FF:000099">
    <property type="entry name" value="Amidohydrolase 2"/>
    <property type="match status" value="1"/>
</dbReference>